<comment type="function">
    <text evidence="2">Nucleoside triphosphate pyrophosphatase. May have a dual role in cell division arrest and in preventing the incorporation of modified nucleotides into cellular nucleic acids.</text>
</comment>
<protein>
    <recommendedName>
        <fullName evidence="2">Nucleoside triphosphate pyrophosphatase</fullName>
        <ecNumber evidence="2">3.6.1.9</ecNumber>
    </recommendedName>
    <alternativeName>
        <fullName evidence="2">Nucleotide pyrophosphatase</fullName>
        <shortName evidence="2">Nucleotide PPase</shortName>
    </alternativeName>
</protein>
<comment type="catalytic activity">
    <reaction evidence="2">
        <text>a 2'-deoxyribonucleoside 5'-triphosphate + H2O = a 2'-deoxyribonucleoside 5'-phosphate + diphosphate + H(+)</text>
        <dbReference type="Rhea" id="RHEA:44644"/>
        <dbReference type="ChEBI" id="CHEBI:15377"/>
        <dbReference type="ChEBI" id="CHEBI:15378"/>
        <dbReference type="ChEBI" id="CHEBI:33019"/>
        <dbReference type="ChEBI" id="CHEBI:61560"/>
        <dbReference type="ChEBI" id="CHEBI:65317"/>
        <dbReference type="EC" id="3.6.1.9"/>
    </reaction>
</comment>
<gene>
    <name evidence="3" type="ORF">A2633_01215</name>
</gene>
<dbReference type="PANTHER" id="PTHR43213:SF4">
    <property type="entry name" value="7-METHYL-GTP PYROPHOSPHATASE"/>
    <property type="match status" value="1"/>
</dbReference>
<comment type="similarity">
    <text evidence="2">Belongs to the Maf family.</text>
</comment>
<evidence type="ECO:0000313" key="4">
    <source>
        <dbReference type="Proteomes" id="UP000177152"/>
    </source>
</evidence>
<keyword evidence="1 2" id="KW-0378">Hydrolase</keyword>
<dbReference type="GO" id="GO:0009117">
    <property type="term" value="P:nucleotide metabolic process"/>
    <property type="evidence" value="ECO:0007669"/>
    <property type="project" value="UniProtKB-KW"/>
</dbReference>
<accession>A0A1G2K5A1</accession>
<comment type="caution">
    <text evidence="3">The sequence shown here is derived from an EMBL/GenBank/DDBJ whole genome shotgun (WGS) entry which is preliminary data.</text>
</comment>
<dbReference type="SUPFAM" id="SSF52972">
    <property type="entry name" value="ITPase-like"/>
    <property type="match status" value="1"/>
</dbReference>
<dbReference type="Pfam" id="PF02545">
    <property type="entry name" value="Maf"/>
    <property type="match status" value="1"/>
</dbReference>
<proteinExistence type="inferred from homology"/>
<dbReference type="Gene3D" id="3.90.950.10">
    <property type="match status" value="1"/>
</dbReference>
<name>A0A1G2K5A1_9BACT</name>
<keyword evidence="2" id="KW-0963">Cytoplasm</keyword>
<dbReference type="GO" id="GO:0047429">
    <property type="term" value="F:nucleoside triphosphate diphosphatase activity"/>
    <property type="evidence" value="ECO:0007669"/>
    <property type="project" value="UniProtKB-EC"/>
</dbReference>
<evidence type="ECO:0000313" key="3">
    <source>
        <dbReference type="EMBL" id="OGZ94619.1"/>
    </source>
</evidence>
<keyword evidence="2" id="KW-0546">Nucleotide metabolism</keyword>
<dbReference type="GO" id="GO:0005737">
    <property type="term" value="C:cytoplasm"/>
    <property type="evidence" value="ECO:0007669"/>
    <property type="project" value="UniProtKB-SubCell"/>
</dbReference>
<dbReference type="EMBL" id="MHQC01000032">
    <property type="protein sequence ID" value="OGZ94619.1"/>
    <property type="molecule type" value="Genomic_DNA"/>
</dbReference>
<dbReference type="HAMAP" id="MF_00528">
    <property type="entry name" value="Maf"/>
    <property type="match status" value="1"/>
</dbReference>
<evidence type="ECO:0000256" key="1">
    <source>
        <dbReference type="ARBA" id="ARBA00022801"/>
    </source>
</evidence>
<dbReference type="EC" id="3.6.1.9" evidence="2"/>
<feature type="active site" description="Proton acceptor" evidence="2">
    <location>
        <position position="69"/>
    </location>
</feature>
<sequence length="189" mass="20765">MKIVLGSSSKQRKDIFMAMGYAFEVISSDIDERSIRRSGPKELALALAMAKSDSLCKRLQGSCILITADTVVTWDGTLREKPVDAKEARFFLETASEHPSFVYSAVVVTNTETKKRAGGVDEARVFFLKIPEENIENLIRRADVFGFAGGFAIEDPLIAPYVASVKGERGTIMGLPQELTEKLIAEVSE</sequence>
<reference evidence="3 4" key="1">
    <citation type="journal article" date="2016" name="Nat. Commun.">
        <title>Thousands of microbial genomes shed light on interconnected biogeochemical processes in an aquifer system.</title>
        <authorList>
            <person name="Anantharaman K."/>
            <person name="Brown C.T."/>
            <person name="Hug L.A."/>
            <person name="Sharon I."/>
            <person name="Castelle C.J."/>
            <person name="Probst A.J."/>
            <person name="Thomas B.C."/>
            <person name="Singh A."/>
            <person name="Wilkins M.J."/>
            <person name="Karaoz U."/>
            <person name="Brodie E.L."/>
            <person name="Williams K.H."/>
            <person name="Hubbard S.S."/>
            <person name="Banfield J.F."/>
        </authorList>
    </citation>
    <scope>NUCLEOTIDE SEQUENCE [LARGE SCALE GENOMIC DNA]</scope>
</reference>
<dbReference type="AlphaFoldDB" id="A0A1G2K5A1"/>
<organism evidence="3 4">
    <name type="scientific">Candidatus Sungbacteria bacterium RIFCSPHIGHO2_01_FULL_47_32</name>
    <dbReference type="NCBI Taxonomy" id="1802264"/>
    <lineage>
        <taxon>Bacteria</taxon>
        <taxon>Candidatus Sungiibacteriota</taxon>
    </lineage>
</organism>
<evidence type="ECO:0000256" key="2">
    <source>
        <dbReference type="HAMAP-Rule" id="MF_00528"/>
    </source>
</evidence>
<comment type="caution">
    <text evidence="2">Lacks conserved residue(s) required for the propagation of feature annotation.</text>
</comment>
<dbReference type="InterPro" id="IPR003697">
    <property type="entry name" value="Maf-like"/>
</dbReference>
<dbReference type="Proteomes" id="UP000177152">
    <property type="component" value="Unassembled WGS sequence"/>
</dbReference>
<dbReference type="PANTHER" id="PTHR43213">
    <property type="entry name" value="BIFUNCTIONAL DTTP/UTP PYROPHOSPHATASE/METHYLTRANSFERASE PROTEIN-RELATED"/>
    <property type="match status" value="1"/>
</dbReference>
<comment type="subcellular location">
    <subcellularLocation>
        <location evidence="2">Cytoplasm</location>
    </subcellularLocation>
</comment>
<comment type="catalytic activity">
    <reaction evidence="2">
        <text>a ribonucleoside 5'-triphosphate + H2O = a ribonucleoside 5'-phosphate + diphosphate + H(+)</text>
        <dbReference type="Rhea" id="RHEA:23996"/>
        <dbReference type="ChEBI" id="CHEBI:15377"/>
        <dbReference type="ChEBI" id="CHEBI:15378"/>
        <dbReference type="ChEBI" id="CHEBI:33019"/>
        <dbReference type="ChEBI" id="CHEBI:58043"/>
        <dbReference type="ChEBI" id="CHEBI:61557"/>
        <dbReference type="EC" id="3.6.1.9"/>
    </reaction>
</comment>
<comment type="cofactor">
    <cofactor evidence="2">
        <name>a divalent metal cation</name>
        <dbReference type="ChEBI" id="CHEBI:60240"/>
    </cofactor>
</comment>
<dbReference type="PIRSF" id="PIRSF006305">
    <property type="entry name" value="Maf"/>
    <property type="match status" value="1"/>
</dbReference>
<dbReference type="InterPro" id="IPR029001">
    <property type="entry name" value="ITPase-like_fam"/>
</dbReference>